<feature type="transmembrane region" description="Helical" evidence="11">
    <location>
        <begin position="139"/>
        <end position="160"/>
    </location>
</feature>
<keyword evidence="8 11" id="KW-0472">Membrane</keyword>
<keyword evidence="6 11" id="KW-0603">Photosystem I</keyword>
<protein>
    <recommendedName>
        <fullName evidence="3 11">Photosystem I reaction center subunit XI</fullName>
    </recommendedName>
    <alternativeName>
        <fullName evidence="9 11">PSI subunit V</fullName>
    </alternativeName>
    <alternativeName>
        <fullName evidence="10 11">PSI-L</fullName>
    </alternativeName>
</protein>
<evidence type="ECO:0000256" key="10">
    <source>
        <dbReference type="ARBA" id="ARBA00033437"/>
    </source>
</evidence>
<name>A0A2L2FQ12_9CYAN</name>
<accession>A0A2L2FQ12</accession>
<evidence type="ECO:0000256" key="5">
    <source>
        <dbReference type="ARBA" id="ARBA00022692"/>
    </source>
</evidence>
<feature type="domain" description="Photosystem I PsaL reaction centre subunit XI" evidence="12">
    <location>
        <begin position="21"/>
        <end position="164"/>
    </location>
</feature>
<evidence type="ECO:0000256" key="2">
    <source>
        <dbReference type="ARBA" id="ARBA00008820"/>
    </source>
</evidence>
<organism evidence="13">
    <name type="scientific">Calothrix membranacea SAG 1410-1</name>
    <dbReference type="NCBI Taxonomy" id="1521523"/>
    <lineage>
        <taxon>Bacteria</taxon>
        <taxon>Bacillati</taxon>
        <taxon>Cyanobacteriota</taxon>
        <taxon>Cyanophyceae</taxon>
        <taxon>Nostocales</taxon>
        <taxon>Calotrichaceae</taxon>
        <taxon>Calothrix</taxon>
    </lineage>
</organism>
<evidence type="ECO:0000256" key="3">
    <source>
        <dbReference type="ARBA" id="ARBA00019514"/>
    </source>
</evidence>
<sequence length="173" mass="18520">MAQAIDASRNRPSDPRNREVVFPEWRDPQRGNLETPINASPLVKWYINALPAYRPGITSLRRGLEVGMAHGYWIFGPFAKLGPLRDTDNANLAGLLATLSFVVILTGTLSLYGNSNPPQPAATVTVPNPPDSFKTKEGWNTYASGFLIGGLGGAVVAYLLTSNLGLIQALTGG</sequence>
<dbReference type="PANTHER" id="PTHR34803">
    <property type="entry name" value="PHOTOSYSTEM I REACTION CENTER SUBUNIT XI, CHLOROPLASTIC"/>
    <property type="match status" value="1"/>
</dbReference>
<dbReference type="GO" id="GO:0009538">
    <property type="term" value="C:photosystem I reaction center"/>
    <property type="evidence" value="ECO:0007669"/>
    <property type="project" value="InterPro"/>
</dbReference>
<reference evidence="13" key="1">
    <citation type="submission" date="2017-02" db="EMBL/GenBank/DDBJ databases">
        <title>Tetrameric Photosystem I Widespread in Cyanobacteria: Implications in Physiology and Evolution.</title>
        <authorList>
            <person name="Li M."/>
            <person name="Witt T.A."/>
            <person name="Bruce B.D."/>
        </authorList>
    </citation>
    <scope>NUCLEOTIDE SEQUENCE</scope>
    <source>
        <strain evidence="13">UTEX B 379</strain>
    </source>
</reference>
<evidence type="ECO:0000256" key="4">
    <source>
        <dbReference type="ARBA" id="ARBA00022531"/>
    </source>
</evidence>
<dbReference type="InterPro" id="IPR003757">
    <property type="entry name" value="PSI_PsaL"/>
</dbReference>
<evidence type="ECO:0000256" key="7">
    <source>
        <dbReference type="ARBA" id="ARBA00022989"/>
    </source>
</evidence>
<dbReference type="InterPro" id="IPR022980">
    <property type="entry name" value="PSI_suXI"/>
</dbReference>
<evidence type="ECO:0000256" key="9">
    <source>
        <dbReference type="ARBA" id="ARBA00032768"/>
    </source>
</evidence>
<keyword evidence="11" id="KW-0793">Thylakoid</keyword>
<dbReference type="Gene3D" id="1.20.1240.10">
    <property type="entry name" value="Photosystem I PsaL, reaction centre subunit XI"/>
    <property type="match status" value="1"/>
</dbReference>
<feature type="transmembrane region" description="Helical" evidence="11">
    <location>
        <begin position="90"/>
        <end position="112"/>
    </location>
</feature>
<evidence type="ECO:0000256" key="6">
    <source>
        <dbReference type="ARBA" id="ARBA00022836"/>
    </source>
</evidence>
<dbReference type="PANTHER" id="PTHR34803:SF2">
    <property type="entry name" value="PHOTOSYSTEM I REACTION CENTER SUBUNIT XI, CHLOROPLASTIC"/>
    <property type="match status" value="1"/>
</dbReference>
<keyword evidence="4 11" id="KW-0602">Photosynthesis</keyword>
<evidence type="ECO:0000256" key="11">
    <source>
        <dbReference type="HAMAP-Rule" id="MF_00447"/>
    </source>
</evidence>
<evidence type="ECO:0000313" key="13">
    <source>
        <dbReference type="EMBL" id="AVG72845.1"/>
    </source>
</evidence>
<dbReference type="GO" id="GO:0031676">
    <property type="term" value="C:plasma membrane-derived thylakoid membrane"/>
    <property type="evidence" value="ECO:0007669"/>
    <property type="project" value="UniProtKB-SubCell"/>
</dbReference>
<dbReference type="InterPro" id="IPR036592">
    <property type="entry name" value="PSI_PsaL_sf"/>
</dbReference>
<dbReference type="AlphaFoldDB" id="A0A2L2FQ12"/>
<dbReference type="GO" id="GO:0015979">
    <property type="term" value="P:photosynthesis"/>
    <property type="evidence" value="ECO:0007669"/>
    <property type="project" value="UniProtKB-UniRule"/>
</dbReference>
<evidence type="ECO:0000256" key="1">
    <source>
        <dbReference type="ARBA" id="ARBA00004141"/>
    </source>
</evidence>
<keyword evidence="5 11" id="KW-0812">Transmembrane</keyword>
<gene>
    <name evidence="11 13" type="primary">psaL</name>
</gene>
<evidence type="ECO:0000259" key="12">
    <source>
        <dbReference type="Pfam" id="PF02605"/>
    </source>
</evidence>
<keyword evidence="7 11" id="KW-1133">Transmembrane helix</keyword>
<evidence type="ECO:0000256" key="8">
    <source>
        <dbReference type="ARBA" id="ARBA00023136"/>
    </source>
</evidence>
<proteinExistence type="inferred from homology"/>
<dbReference type="SUPFAM" id="SSF81568">
    <property type="entry name" value="Photosystem I reaction center subunit XI, PsaL"/>
    <property type="match status" value="1"/>
</dbReference>
<dbReference type="EMBL" id="KY575410">
    <property type="protein sequence ID" value="AVG72845.1"/>
    <property type="molecule type" value="Genomic_DNA"/>
</dbReference>
<comment type="similarity">
    <text evidence="2 11">Belongs to the PsaL family.</text>
</comment>
<dbReference type="Pfam" id="PF02605">
    <property type="entry name" value="PsaL"/>
    <property type="match status" value="1"/>
</dbReference>
<comment type="subcellular location">
    <subcellularLocation>
        <location evidence="11">Cellular thylakoid membrane</location>
        <topology evidence="11">Multi-pass membrane protein</topology>
    </subcellularLocation>
    <subcellularLocation>
        <location evidence="1">Membrane</location>
        <topology evidence="1">Multi-pass membrane protein</topology>
    </subcellularLocation>
</comment>
<dbReference type="HAMAP" id="MF_00447">
    <property type="entry name" value="PSI_PsaL"/>
    <property type="match status" value="1"/>
</dbReference>